<organism evidence="1">
    <name type="scientific">uncultured Chloroflexia bacterium</name>
    <dbReference type="NCBI Taxonomy" id="1672391"/>
    <lineage>
        <taxon>Bacteria</taxon>
        <taxon>Bacillati</taxon>
        <taxon>Chloroflexota</taxon>
        <taxon>Chloroflexia</taxon>
        <taxon>environmental samples</taxon>
    </lineage>
</organism>
<protein>
    <submittedName>
        <fullName evidence="1">Uncharacterized protein</fullName>
    </submittedName>
</protein>
<dbReference type="AlphaFoldDB" id="A0A6J4K3G9"/>
<gene>
    <name evidence="1" type="ORF">AVDCRST_MAG93-4172</name>
</gene>
<name>A0A6J4K3G9_9CHLR</name>
<accession>A0A6J4K3G9</accession>
<dbReference type="EMBL" id="CADCTR010001411">
    <property type="protein sequence ID" value="CAA9294753.1"/>
    <property type="molecule type" value="Genomic_DNA"/>
</dbReference>
<proteinExistence type="predicted"/>
<reference evidence="1" key="1">
    <citation type="submission" date="2020-02" db="EMBL/GenBank/DDBJ databases">
        <authorList>
            <person name="Meier V. D."/>
        </authorList>
    </citation>
    <scope>NUCLEOTIDE SEQUENCE</scope>
    <source>
        <strain evidence="1">AVDCRST_MAG93</strain>
    </source>
</reference>
<evidence type="ECO:0000313" key="1">
    <source>
        <dbReference type="EMBL" id="CAA9294753.1"/>
    </source>
</evidence>
<sequence length="97" mass="10697">MGLNEPRHDGDNPDGIIWAASIRGKVVEVAMDRETIEDWLVLETSSPEERLRCVAQNVSMLSRCAAARLRAAPDATNIQLWIEDLTSSSDLESTDEG</sequence>